<evidence type="ECO:0000256" key="1">
    <source>
        <dbReference type="SAM" id="Phobius"/>
    </source>
</evidence>
<reference evidence="3" key="1">
    <citation type="submission" date="2016-11" db="UniProtKB">
        <authorList>
            <consortium name="WormBaseParasite"/>
        </authorList>
    </citation>
    <scope>IDENTIFICATION</scope>
</reference>
<keyword evidence="1" id="KW-0812">Transmembrane</keyword>
<organism evidence="2 3">
    <name type="scientific">Steinernema glaseri</name>
    <dbReference type="NCBI Taxonomy" id="37863"/>
    <lineage>
        <taxon>Eukaryota</taxon>
        <taxon>Metazoa</taxon>
        <taxon>Ecdysozoa</taxon>
        <taxon>Nematoda</taxon>
        <taxon>Chromadorea</taxon>
        <taxon>Rhabditida</taxon>
        <taxon>Tylenchina</taxon>
        <taxon>Panagrolaimomorpha</taxon>
        <taxon>Strongyloidoidea</taxon>
        <taxon>Steinernematidae</taxon>
        <taxon>Steinernema</taxon>
    </lineage>
</organism>
<evidence type="ECO:0000313" key="2">
    <source>
        <dbReference type="Proteomes" id="UP000095287"/>
    </source>
</evidence>
<dbReference type="Proteomes" id="UP000095287">
    <property type="component" value="Unplaced"/>
</dbReference>
<keyword evidence="1" id="KW-1133">Transmembrane helix</keyword>
<protein>
    <submittedName>
        <fullName evidence="3">Small integral membrane protein 32</fullName>
    </submittedName>
</protein>
<dbReference type="WBParaSite" id="L893_g32800.t1">
    <property type="protein sequence ID" value="L893_g32800.t1"/>
    <property type="gene ID" value="L893_g32800"/>
</dbReference>
<sequence length="74" mass="8295">MLFYSPDIAQGENHETAFMFLLVILMSLFTSVLLVLACLCVFLRGPVTSRSFLDTPSERRLLIEKCAHGGPDYV</sequence>
<accession>A0A1I8A426</accession>
<name>A0A1I8A426_9BILA</name>
<keyword evidence="2" id="KW-1185">Reference proteome</keyword>
<evidence type="ECO:0000313" key="3">
    <source>
        <dbReference type="WBParaSite" id="L893_g32800.t1"/>
    </source>
</evidence>
<keyword evidence="1" id="KW-0472">Membrane</keyword>
<proteinExistence type="predicted"/>
<feature type="transmembrane region" description="Helical" evidence="1">
    <location>
        <begin position="20"/>
        <end position="43"/>
    </location>
</feature>
<dbReference type="AlphaFoldDB" id="A0A1I8A426"/>